<dbReference type="FunFam" id="2.60.40.2700:FF:000001">
    <property type="entry name" value="Transmembrane protein"/>
    <property type="match status" value="1"/>
</dbReference>
<evidence type="ECO:0000259" key="2">
    <source>
        <dbReference type="Pfam" id="PF23197"/>
    </source>
</evidence>
<dbReference type="PANTHER" id="PTHR31149">
    <property type="entry name" value="EXPRESSED PROTEIN"/>
    <property type="match status" value="1"/>
</dbReference>
<keyword evidence="4" id="KW-1185">Reference proteome</keyword>
<protein>
    <recommendedName>
        <fullName evidence="2">AIR9-like A9 domain-containing protein</fullName>
    </recommendedName>
</protein>
<comment type="caution">
    <text evidence="3">The sequence shown here is derived from an EMBL/GenBank/DDBJ whole genome shotgun (WGS) entry which is preliminary data.</text>
</comment>
<dbReference type="EMBL" id="JACTNZ010000007">
    <property type="protein sequence ID" value="KAG5540400.1"/>
    <property type="molecule type" value="Genomic_DNA"/>
</dbReference>
<evidence type="ECO:0000256" key="1">
    <source>
        <dbReference type="SAM" id="SignalP"/>
    </source>
</evidence>
<accession>A0AAV6JK52</accession>
<sequence>MPHNNFLGTLITLLDHVAFETAIFCFVSVQGELVRRFANGKKKIIGIEDFQIIGEAKPGNRLLGCGFPVRGTSLCLFQWVRHLQDGTRQYIQGATNPEYVVTADDVDKLIAVECIPMDDQGREVFYKPYFKDVVLLYNFSLELSACAEMRLSLKGAFRGAAAAFCQRSKQNYL</sequence>
<organism evidence="3 4">
    <name type="scientific">Rhododendron griersonianum</name>
    <dbReference type="NCBI Taxonomy" id="479676"/>
    <lineage>
        <taxon>Eukaryota</taxon>
        <taxon>Viridiplantae</taxon>
        <taxon>Streptophyta</taxon>
        <taxon>Embryophyta</taxon>
        <taxon>Tracheophyta</taxon>
        <taxon>Spermatophyta</taxon>
        <taxon>Magnoliopsida</taxon>
        <taxon>eudicotyledons</taxon>
        <taxon>Gunneridae</taxon>
        <taxon>Pentapetalae</taxon>
        <taxon>asterids</taxon>
        <taxon>Ericales</taxon>
        <taxon>Ericaceae</taxon>
        <taxon>Ericoideae</taxon>
        <taxon>Rhodoreae</taxon>
        <taxon>Rhododendron</taxon>
    </lineage>
</organism>
<name>A0AAV6JK52_9ERIC</name>
<gene>
    <name evidence="3" type="ORF">RHGRI_020577</name>
</gene>
<dbReference type="InterPro" id="IPR056284">
    <property type="entry name" value="AIR9-like_A9"/>
</dbReference>
<feature type="domain" description="AIR9-like A9" evidence="2">
    <location>
        <begin position="49"/>
        <end position="122"/>
    </location>
</feature>
<evidence type="ECO:0000313" key="4">
    <source>
        <dbReference type="Proteomes" id="UP000823749"/>
    </source>
</evidence>
<feature type="signal peptide" evidence="1">
    <location>
        <begin position="1"/>
        <end position="22"/>
    </location>
</feature>
<dbReference type="Proteomes" id="UP000823749">
    <property type="component" value="Chromosome 7"/>
</dbReference>
<dbReference type="PANTHER" id="PTHR31149:SF7">
    <property type="entry name" value="EXPRESSED PROTEIN"/>
    <property type="match status" value="1"/>
</dbReference>
<dbReference type="AlphaFoldDB" id="A0AAV6JK52"/>
<dbReference type="Pfam" id="PF23197">
    <property type="entry name" value="IG_AIR9"/>
    <property type="match status" value="1"/>
</dbReference>
<dbReference type="Gene3D" id="2.60.40.2700">
    <property type="match status" value="1"/>
</dbReference>
<keyword evidence="1" id="KW-0732">Signal</keyword>
<reference evidence="3" key="1">
    <citation type="submission" date="2020-08" db="EMBL/GenBank/DDBJ databases">
        <title>Plant Genome Project.</title>
        <authorList>
            <person name="Zhang R.-G."/>
        </authorList>
    </citation>
    <scope>NUCLEOTIDE SEQUENCE</scope>
    <source>
        <strain evidence="3">WSP0</strain>
        <tissue evidence="3">Leaf</tissue>
    </source>
</reference>
<feature type="chain" id="PRO_5043349798" description="AIR9-like A9 domain-containing protein" evidence="1">
    <location>
        <begin position="23"/>
        <end position="173"/>
    </location>
</feature>
<dbReference type="GO" id="GO:0005886">
    <property type="term" value="C:plasma membrane"/>
    <property type="evidence" value="ECO:0007669"/>
    <property type="project" value="TreeGrafter"/>
</dbReference>
<proteinExistence type="predicted"/>
<evidence type="ECO:0000313" key="3">
    <source>
        <dbReference type="EMBL" id="KAG5540400.1"/>
    </source>
</evidence>